<proteinExistence type="predicted"/>
<dbReference type="EMBL" id="JAHRIQ010095741">
    <property type="protein sequence ID" value="MEQ2252763.1"/>
    <property type="molecule type" value="Genomic_DNA"/>
</dbReference>
<evidence type="ECO:0000313" key="1">
    <source>
        <dbReference type="EMBL" id="MEQ2252763.1"/>
    </source>
</evidence>
<protein>
    <submittedName>
        <fullName evidence="1">Uncharacterized protein</fullName>
    </submittedName>
</protein>
<evidence type="ECO:0000313" key="2">
    <source>
        <dbReference type="Proteomes" id="UP001482620"/>
    </source>
</evidence>
<organism evidence="1 2">
    <name type="scientific">Ilyodon furcidens</name>
    <name type="common">goldbreast splitfin</name>
    <dbReference type="NCBI Taxonomy" id="33524"/>
    <lineage>
        <taxon>Eukaryota</taxon>
        <taxon>Metazoa</taxon>
        <taxon>Chordata</taxon>
        <taxon>Craniata</taxon>
        <taxon>Vertebrata</taxon>
        <taxon>Euteleostomi</taxon>
        <taxon>Actinopterygii</taxon>
        <taxon>Neopterygii</taxon>
        <taxon>Teleostei</taxon>
        <taxon>Neoteleostei</taxon>
        <taxon>Acanthomorphata</taxon>
        <taxon>Ovalentaria</taxon>
        <taxon>Atherinomorphae</taxon>
        <taxon>Cyprinodontiformes</taxon>
        <taxon>Goodeidae</taxon>
        <taxon>Ilyodon</taxon>
    </lineage>
</organism>
<dbReference type="Proteomes" id="UP001482620">
    <property type="component" value="Unassembled WGS sequence"/>
</dbReference>
<sequence length="71" mass="8015">MCPLLDTINQSQSVEKKRDAVISCLIEYLGEKQEALFQDCQVLVIHNPLTEEDPAEVSVVIEGKQGAEWVW</sequence>
<gene>
    <name evidence="1" type="ORF">ILYODFUR_025213</name>
</gene>
<reference evidence="1 2" key="1">
    <citation type="submission" date="2021-06" db="EMBL/GenBank/DDBJ databases">
        <authorList>
            <person name="Palmer J.M."/>
        </authorList>
    </citation>
    <scope>NUCLEOTIDE SEQUENCE [LARGE SCALE GENOMIC DNA]</scope>
    <source>
        <strain evidence="2">if_2019</strain>
        <tissue evidence="1">Muscle</tissue>
    </source>
</reference>
<accession>A0ABV0V8U9</accession>
<keyword evidence="2" id="KW-1185">Reference proteome</keyword>
<name>A0ABV0V8U9_9TELE</name>
<comment type="caution">
    <text evidence="1">The sequence shown here is derived from an EMBL/GenBank/DDBJ whole genome shotgun (WGS) entry which is preliminary data.</text>
</comment>